<evidence type="ECO:0000313" key="1">
    <source>
        <dbReference type="EMBL" id="GLO67213.1"/>
    </source>
</evidence>
<keyword evidence="2" id="KW-1185">Reference proteome</keyword>
<sequence length="54" mass="6618">MRNACIYSPDFYFKFIQYALACKYAHKYDETIKEGIDDTRNDRSITNEYYRTFK</sequence>
<reference evidence="1 2" key="1">
    <citation type="submission" date="2023-02" db="EMBL/GenBank/DDBJ databases">
        <title>Oceanobacillus kimchii IFOP_LL358 isolated form Alexandrium catenella lab strain.</title>
        <authorList>
            <person name="Gajardo G."/>
            <person name="Ueki S."/>
            <person name="Maruyama F."/>
        </authorList>
    </citation>
    <scope>NUCLEOTIDE SEQUENCE [LARGE SCALE GENOMIC DNA]</scope>
    <source>
        <strain evidence="1 2">IFOP_LL358</strain>
    </source>
</reference>
<evidence type="ECO:0000313" key="2">
    <source>
        <dbReference type="Proteomes" id="UP001275436"/>
    </source>
</evidence>
<name>A0ABQ5TNM7_9BACI</name>
<dbReference type="EMBL" id="BSKO01000001">
    <property type="protein sequence ID" value="GLO67213.1"/>
    <property type="molecule type" value="Genomic_DNA"/>
</dbReference>
<proteinExistence type="predicted"/>
<protein>
    <submittedName>
        <fullName evidence="1">Uncharacterized protein</fullName>
    </submittedName>
</protein>
<comment type="caution">
    <text evidence="1">The sequence shown here is derived from an EMBL/GenBank/DDBJ whole genome shotgun (WGS) entry which is preliminary data.</text>
</comment>
<dbReference type="Proteomes" id="UP001275436">
    <property type="component" value="Unassembled WGS sequence"/>
</dbReference>
<gene>
    <name evidence="1" type="ORF">MACH08_29970</name>
</gene>
<organism evidence="1 2">
    <name type="scientific">Oceanobacillus kimchii</name>
    <dbReference type="NCBI Taxonomy" id="746691"/>
    <lineage>
        <taxon>Bacteria</taxon>
        <taxon>Bacillati</taxon>
        <taxon>Bacillota</taxon>
        <taxon>Bacilli</taxon>
        <taxon>Bacillales</taxon>
        <taxon>Bacillaceae</taxon>
        <taxon>Oceanobacillus</taxon>
    </lineage>
</organism>
<accession>A0ABQ5TNM7</accession>